<feature type="compositionally biased region" description="Low complexity" evidence="2">
    <location>
        <begin position="101"/>
        <end position="114"/>
    </location>
</feature>
<dbReference type="EMBL" id="OM869579">
    <property type="protein sequence ID" value="UPW41343.1"/>
    <property type="molecule type" value="Genomic_DNA"/>
</dbReference>
<feature type="region of interest" description="Disordered" evidence="2">
    <location>
        <begin position="83"/>
        <end position="126"/>
    </location>
</feature>
<sequence length="543" mass="59982">MAQKDYRQYGYISNRQASNSLAPDGSRYSPENPYAKQMLYAYGKDDLTDLQTAANNWEAENAAYNRQLEDQLRLRDEDRAYNSPAAQASRFRDAGINPEFSPSGSSSLGSSPSSHATAPAINNPAQGQSALDTLTSAEKRASIANSYIGASSQILDMANSSMDLFTKSAQYPYNQAILQNQAIASEQLPLQAQAQTEQLQQSNSLGKERLRSLQKDNLQKDLLHSQMLEASSAGFANSLSPTHAITPFDEDSLQKEIESSPYNGKISPESVMRYLNNPQLMSDTLSAYDDYETNKALHSSRGSMQYYETYAQTQTMIDLIQQDSALLLAEFDKKFQSRLNELGVPELQASSDALTLTLSNEQNQSLLDNDVPKLNAEEQSARLQLATQVAKELSQEFADQLTATDEAISQLDSWISNIENFEGNPQKKHLSIQDRATIAALKSQRMKLKNLRASNFAAAATAFGEASQRYSLYKSTRSSQSVWNSETGTFDTYDTSDSSFGTTNKTLNNSYKYHSLLYGDNSGSDNSASNIAATLLGFFVRKF</sequence>
<evidence type="ECO:0000256" key="1">
    <source>
        <dbReference type="SAM" id="Coils"/>
    </source>
</evidence>
<organism evidence="3">
    <name type="scientific">Sigmofec virus UA08Rod_3978</name>
    <dbReference type="NCBI Taxonomy" id="2929392"/>
    <lineage>
        <taxon>Viruses</taxon>
        <taxon>Monodnaviria</taxon>
        <taxon>Sangervirae</taxon>
        <taxon>Phixviricota</taxon>
        <taxon>Malgrandaviricetes</taxon>
        <taxon>Petitvirales</taxon>
        <taxon>Microviridae</taxon>
    </lineage>
</organism>
<feature type="coiled-coil region" evidence="1">
    <location>
        <begin position="47"/>
        <end position="74"/>
    </location>
</feature>
<evidence type="ECO:0000256" key="2">
    <source>
        <dbReference type="SAM" id="MobiDB-lite"/>
    </source>
</evidence>
<proteinExistence type="predicted"/>
<accession>A0A976N2L9</accession>
<feature type="region of interest" description="Disordered" evidence="2">
    <location>
        <begin position="1"/>
        <end position="32"/>
    </location>
</feature>
<protein>
    <submittedName>
        <fullName evidence="3">DNA pilot protein</fullName>
    </submittedName>
</protein>
<reference evidence="3" key="1">
    <citation type="submission" date="2022-02" db="EMBL/GenBank/DDBJ databases">
        <title>Towards deciphering the DNA virus diversity associated with rodent species in the families Cricetidae and Heteromyidae.</title>
        <authorList>
            <person name="Lund M."/>
            <person name="Larsen B.B."/>
            <person name="Gryseels S."/>
            <person name="Kraberger S."/>
            <person name="Rowsey D.M."/>
            <person name="Steger L."/>
            <person name="Yule K.M."/>
            <person name="Upham N.S."/>
            <person name="Worobey M."/>
            <person name="Van Doorslaer K."/>
            <person name="Varsani A."/>
        </authorList>
    </citation>
    <scope>NUCLEOTIDE SEQUENCE</scope>
    <source>
        <strain evidence="3">UA08Rod_3978</strain>
    </source>
</reference>
<keyword evidence="1" id="KW-0175">Coiled coil</keyword>
<feature type="compositionally biased region" description="Polar residues" evidence="2">
    <location>
        <begin position="11"/>
        <end position="21"/>
    </location>
</feature>
<evidence type="ECO:0000313" key="3">
    <source>
        <dbReference type="EMBL" id="UPW41343.1"/>
    </source>
</evidence>
<name>A0A976N2L9_9VIRU</name>